<dbReference type="EMBL" id="JBEZNA010000016">
    <property type="protein sequence ID" value="MEU9577536.1"/>
    <property type="molecule type" value="Genomic_DNA"/>
</dbReference>
<keyword evidence="3" id="KW-1185">Reference proteome</keyword>
<dbReference type="SUPFAM" id="SSF54427">
    <property type="entry name" value="NTF2-like"/>
    <property type="match status" value="1"/>
</dbReference>
<gene>
    <name evidence="2" type="ORF">AB0D95_09765</name>
</gene>
<accession>A0ABV3EMV5</accession>
<evidence type="ECO:0000313" key="2">
    <source>
        <dbReference type="EMBL" id="MEU9577536.1"/>
    </source>
</evidence>
<feature type="region of interest" description="Disordered" evidence="1">
    <location>
        <begin position="25"/>
        <end position="46"/>
    </location>
</feature>
<evidence type="ECO:0008006" key="4">
    <source>
        <dbReference type="Google" id="ProtNLM"/>
    </source>
</evidence>
<dbReference type="InterPro" id="IPR032710">
    <property type="entry name" value="NTF2-like_dom_sf"/>
</dbReference>
<sequence length="158" mass="16552">MRIRVLPAATAVAFSLLTGCSPDEGAADRGSGAAAVEPSAGNGPPAADVRALTRGVEAYVTAYFGNDAPTALGMMSERCRGVLVHEAEHAGKRGEEAYAAAVEEIAEEHGPRKATDVTVDEVSGDRARVSYRVGGLPEFGQEGQPWSREDGTWKYDAC</sequence>
<proteinExistence type="predicted"/>
<dbReference type="Proteomes" id="UP001551584">
    <property type="component" value="Unassembled WGS sequence"/>
</dbReference>
<dbReference type="Gene3D" id="3.10.450.50">
    <property type="match status" value="1"/>
</dbReference>
<dbReference type="RefSeq" id="WP_359270820.1">
    <property type="nucleotide sequence ID" value="NZ_JBEZNA010000016.1"/>
</dbReference>
<comment type="caution">
    <text evidence="2">The sequence shown here is derived from an EMBL/GenBank/DDBJ whole genome shotgun (WGS) entry which is preliminary data.</text>
</comment>
<name>A0ABV3EMV5_9ACTN</name>
<organism evidence="2 3">
    <name type="scientific">Streptomyces chilikensis</name>
    <dbReference type="NCBI Taxonomy" id="1194079"/>
    <lineage>
        <taxon>Bacteria</taxon>
        <taxon>Bacillati</taxon>
        <taxon>Actinomycetota</taxon>
        <taxon>Actinomycetes</taxon>
        <taxon>Kitasatosporales</taxon>
        <taxon>Streptomycetaceae</taxon>
        <taxon>Streptomyces</taxon>
    </lineage>
</organism>
<reference evidence="2 3" key="1">
    <citation type="submission" date="2024-06" db="EMBL/GenBank/DDBJ databases">
        <title>The Natural Products Discovery Center: Release of the First 8490 Sequenced Strains for Exploring Actinobacteria Biosynthetic Diversity.</title>
        <authorList>
            <person name="Kalkreuter E."/>
            <person name="Kautsar S.A."/>
            <person name="Yang D."/>
            <person name="Bader C.D."/>
            <person name="Teijaro C.N."/>
            <person name="Fluegel L."/>
            <person name="Davis C.M."/>
            <person name="Simpson J.R."/>
            <person name="Lauterbach L."/>
            <person name="Steele A.D."/>
            <person name="Gui C."/>
            <person name="Meng S."/>
            <person name="Li G."/>
            <person name="Viehrig K."/>
            <person name="Ye F."/>
            <person name="Su P."/>
            <person name="Kiefer A.F."/>
            <person name="Nichols A."/>
            <person name="Cepeda A.J."/>
            <person name="Yan W."/>
            <person name="Fan B."/>
            <person name="Jiang Y."/>
            <person name="Adhikari A."/>
            <person name="Zheng C.-J."/>
            <person name="Schuster L."/>
            <person name="Cowan T.M."/>
            <person name="Smanski M.J."/>
            <person name="Chevrette M.G."/>
            <person name="De Carvalho L.P.S."/>
            <person name="Shen B."/>
        </authorList>
    </citation>
    <scope>NUCLEOTIDE SEQUENCE [LARGE SCALE GENOMIC DNA]</scope>
    <source>
        <strain evidence="2 3">NPDC048117</strain>
    </source>
</reference>
<evidence type="ECO:0000256" key="1">
    <source>
        <dbReference type="SAM" id="MobiDB-lite"/>
    </source>
</evidence>
<dbReference type="PROSITE" id="PS51257">
    <property type="entry name" value="PROKAR_LIPOPROTEIN"/>
    <property type="match status" value="1"/>
</dbReference>
<evidence type="ECO:0000313" key="3">
    <source>
        <dbReference type="Proteomes" id="UP001551584"/>
    </source>
</evidence>
<protein>
    <recommendedName>
        <fullName evidence="4">Nuclear transport factor 2 family protein</fullName>
    </recommendedName>
</protein>